<name>A0AAV2ERM4_9ROSI</name>
<gene>
    <name evidence="1" type="ORF">LTRI10_LOCUS29518</name>
</gene>
<evidence type="ECO:0000313" key="1">
    <source>
        <dbReference type="EMBL" id="CAL1388594.1"/>
    </source>
</evidence>
<protein>
    <submittedName>
        <fullName evidence="1">Uncharacterized protein</fullName>
    </submittedName>
</protein>
<dbReference type="Proteomes" id="UP001497516">
    <property type="component" value="Chromosome 5"/>
</dbReference>
<accession>A0AAV2ERM4</accession>
<organism evidence="1 2">
    <name type="scientific">Linum trigynum</name>
    <dbReference type="NCBI Taxonomy" id="586398"/>
    <lineage>
        <taxon>Eukaryota</taxon>
        <taxon>Viridiplantae</taxon>
        <taxon>Streptophyta</taxon>
        <taxon>Embryophyta</taxon>
        <taxon>Tracheophyta</taxon>
        <taxon>Spermatophyta</taxon>
        <taxon>Magnoliopsida</taxon>
        <taxon>eudicotyledons</taxon>
        <taxon>Gunneridae</taxon>
        <taxon>Pentapetalae</taxon>
        <taxon>rosids</taxon>
        <taxon>fabids</taxon>
        <taxon>Malpighiales</taxon>
        <taxon>Linaceae</taxon>
        <taxon>Linum</taxon>
    </lineage>
</organism>
<reference evidence="1 2" key="1">
    <citation type="submission" date="2024-04" db="EMBL/GenBank/DDBJ databases">
        <authorList>
            <person name="Fracassetti M."/>
        </authorList>
    </citation>
    <scope>NUCLEOTIDE SEQUENCE [LARGE SCALE GENOMIC DNA]</scope>
</reference>
<dbReference type="EMBL" id="OZ034818">
    <property type="protein sequence ID" value="CAL1388594.1"/>
    <property type="molecule type" value="Genomic_DNA"/>
</dbReference>
<sequence>MALDAELAAEHQIWAVVDLIQEGMRQHERISLIFSYSMASNAPDLGSGGPKRTVIANISSAIDGDENTLSTTISASSVASLFVGFEF</sequence>
<proteinExistence type="predicted"/>
<keyword evidence="2" id="KW-1185">Reference proteome</keyword>
<evidence type="ECO:0000313" key="2">
    <source>
        <dbReference type="Proteomes" id="UP001497516"/>
    </source>
</evidence>
<dbReference type="AlphaFoldDB" id="A0AAV2ERM4"/>